<dbReference type="EMBL" id="BAAAGX010000015">
    <property type="protein sequence ID" value="GAA0249631.1"/>
    <property type="molecule type" value="Genomic_DNA"/>
</dbReference>
<organism evidence="3 4">
    <name type="scientific">Cryptosporangium japonicum</name>
    <dbReference type="NCBI Taxonomy" id="80872"/>
    <lineage>
        <taxon>Bacteria</taxon>
        <taxon>Bacillati</taxon>
        <taxon>Actinomycetota</taxon>
        <taxon>Actinomycetes</taxon>
        <taxon>Cryptosporangiales</taxon>
        <taxon>Cryptosporangiaceae</taxon>
        <taxon>Cryptosporangium</taxon>
    </lineage>
</organism>
<sequence length="227" mass="22823">MLVLAVAQPRLESFAVAANALAHAEAVRSASARVVVFPEMSLTGYEFTAPVLDPDDPRLAPLVAACAETGTLALAGAPVDGPSIGMLAVDGDGARVVYRKQYLGGGEGAVFVPGPEPVVLEVDGWRLGLAICKDTGIPRHAADTAALGVDVYVAGVLETAEDFDVPAERAARIAGAHGVPVAIASFAGSSGEGFDRAAGGSGVWAADGSLLARAGTGTGEIVQVTFD</sequence>
<dbReference type="InterPro" id="IPR003010">
    <property type="entry name" value="C-N_Hydrolase"/>
</dbReference>
<reference evidence="3 4" key="1">
    <citation type="journal article" date="2019" name="Int. J. Syst. Evol. Microbiol.">
        <title>The Global Catalogue of Microorganisms (GCM) 10K type strain sequencing project: providing services to taxonomists for standard genome sequencing and annotation.</title>
        <authorList>
            <consortium name="The Broad Institute Genomics Platform"/>
            <consortium name="The Broad Institute Genome Sequencing Center for Infectious Disease"/>
            <person name="Wu L."/>
            <person name="Ma J."/>
        </authorList>
    </citation>
    <scope>NUCLEOTIDE SEQUENCE [LARGE SCALE GENOMIC DNA]</scope>
    <source>
        <strain evidence="3 4">JCM 10425</strain>
    </source>
</reference>
<dbReference type="GO" id="GO:0016787">
    <property type="term" value="F:hydrolase activity"/>
    <property type="evidence" value="ECO:0007669"/>
    <property type="project" value="UniProtKB-KW"/>
</dbReference>
<accession>A0ABN0UGB1</accession>
<dbReference type="CDD" id="cd07197">
    <property type="entry name" value="nitrilase"/>
    <property type="match status" value="1"/>
</dbReference>
<dbReference type="SUPFAM" id="SSF56317">
    <property type="entry name" value="Carbon-nitrogen hydrolase"/>
    <property type="match status" value="1"/>
</dbReference>
<protein>
    <submittedName>
        <fullName evidence="3">Carbon-nitrogen hydrolase family protein</fullName>
    </submittedName>
</protein>
<evidence type="ECO:0000313" key="3">
    <source>
        <dbReference type="EMBL" id="GAA0249631.1"/>
    </source>
</evidence>
<dbReference type="RefSeq" id="WP_344650236.1">
    <property type="nucleotide sequence ID" value="NZ_BAAAGX010000015.1"/>
</dbReference>
<keyword evidence="4" id="KW-1185">Reference proteome</keyword>
<comment type="caution">
    <text evidence="3">The sequence shown here is derived from an EMBL/GenBank/DDBJ whole genome shotgun (WGS) entry which is preliminary data.</text>
</comment>
<feature type="domain" description="CN hydrolase" evidence="2">
    <location>
        <begin position="2"/>
        <end position="227"/>
    </location>
</feature>
<gene>
    <name evidence="3" type="ORF">GCM10009539_38580</name>
</gene>
<name>A0ABN0UGB1_9ACTN</name>
<evidence type="ECO:0000313" key="4">
    <source>
        <dbReference type="Proteomes" id="UP001500967"/>
    </source>
</evidence>
<dbReference type="PROSITE" id="PS50263">
    <property type="entry name" value="CN_HYDROLASE"/>
    <property type="match status" value="1"/>
</dbReference>
<dbReference type="Pfam" id="PF00795">
    <property type="entry name" value="CN_hydrolase"/>
    <property type="match status" value="1"/>
</dbReference>
<dbReference type="Proteomes" id="UP001500967">
    <property type="component" value="Unassembled WGS sequence"/>
</dbReference>
<proteinExistence type="predicted"/>
<dbReference type="InterPro" id="IPR050345">
    <property type="entry name" value="Aliph_Amidase/BUP"/>
</dbReference>
<dbReference type="Gene3D" id="3.60.110.10">
    <property type="entry name" value="Carbon-nitrogen hydrolase"/>
    <property type="match status" value="1"/>
</dbReference>
<keyword evidence="1 3" id="KW-0378">Hydrolase</keyword>
<dbReference type="InterPro" id="IPR036526">
    <property type="entry name" value="C-N_Hydrolase_sf"/>
</dbReference>
<dbReference type="PANTHER" id="PTHR43674:SF2">
    <property type="entry name" value="BETA-UREIDOPROPIONASE"/>
    <property type="match status" value="1"/>
</dbReference>
<evidence type="ECO:0000256" key="1">
    <source>
        <dbReference type="ARBA" id="ARBA00022801"/>
    </source>
</evidence>
<dbReference type="PANTHER" id="PTHR43674">
    <property type="entry name" value="NITRILASE C965.09-RELATED"/>
    <property type="match status" value="1"/>
</dbReference>
<evidence type="ECO:0000259" key="2">
    <source>
        <dbReference type="PROSITE" id="PS50263"/>
    </source>
</evidence>